<evidence type="ECO:0000313" key="1">
    <source>
        <dbReference type="EMBL" id="EIE83943.1"/>
    </source>
</evidence>
<dbReference type="EMBL" id="CH476737">
    <property type="protein sequence ID" value="EIE83943.1"/>
    <property type="molecule type" value="Genomic_DNA"/>
</dbReference>
<proteinExistence type="predicted"/>
<dbReference type="AlphaFoldDB" id="I1C663"/>
<dbReference type="VEuPathDB" id="FungiDB:RO3G_08648"/>
<dbReference type="GeneID" id="93615619"/>
<protein>
    <submittedName>
        <fullName evidence="1">Uncharacterized protein</fullName>
    </submittedName>
</protein>
<reference evidence="1 2" key="1">
    <citation type="journal article" date="2009" name="PLoS Genet.">
        <title>Genomic analysis of the basal lineage fungus Rhizopus oryzae reveals a whole-genome duplication.</title>
        <authorList>
            <person name="Ma L.-J."/>
            <person name="Ibrahim A.S."/>
            <person name="Skory C."/>
            <person name="Grabherr M.G."/>
            <person name="Burger G."/>
            <person name="Butler M."/>
            <person name="Elias M."/>
            <person name="Idnurm A."/>
            <person name="Lang B.F."/>
            <person name="Sone T."/>
            <person name="Abe A."/>
            <person name="Calvo S.E."/>
            <person name="Corrochano L.M."/>
            <person name="Engels R."/>
            <person name="Fu J."/>
            <person name="Hansberg W."/>
            <person name="Kim J.-M."/>
            <person name="Kodira C.D."/>
            <person name="Koehrsen M.J."/>
            <person name="Liu B."/>
            <person name="Miranda-Saavedra D."/>
            <person name="O'Leary S."/>
            <person name="Ortiz-Castellanos L."/>
            <person name="Poulter R."/>
            <person name="Rodriguez-Romero J."/>
            <person name="Ruiz-Herrera J."/>
            <person name="Shen Y.-Q."/>
            <person name="Zeng Q."/>
            <person name="Galagan J."/>
            <person name="Birren B.W."/>
            <person name="Cuomo C.A."/>
            <person name="Wickes B.L."/>
        </authorList>
    </citation>
    <scope>NUCLEOTIDE SEQUENCE [LARGE SCALE GENOMIC DNA]</scope>
    <source>
        <strain evidence="2">RA 99-880 / ATCC MYA-4621 / FGSC 9543 / NRRL 43880</strain>
    </source>
</reference>
<dbReference type="InParanoid" id="I1C663"/>
<gene>
    <name evidence="1" type="ORF">RO3G_08648</name>
</gene>
<dbReference type="RefSeq" id="XP_067519339.1">
    <property type="nucleotide sequence ID" value="XM_067663238.1"/>
</dbReference>
<accession>I1C663</accession>
<organism evidence="1 2">
    <name type="scientific">Rhizopus delemar (strain RA 99-880 / ATCC MYA-4621 / FGSC 9543 / NRRL 43880)</name>
    <name type="common">Mucormycosis agent</name>
    <name type="synonym">Rhizopus arrhizus var. delemar</name>
    <dbReference type="NCBI Taxonomy" id="246409"/>
    <lineage>
        <taxon>Eukaryota</taxon>
        <taxon>Fungi</taxon>
        <taxon>Fungi incertae sedis</taxon>
        <taxon>Mucoromycota</taxon>
        <taxon>Mucoromycotina</taxon>
        <taxon>Mucoromycetes</taxon>
        <taxon>Mucorales</taxon>
        <taxon>Mucorineae</taxon>
        <taxon>Rhizopodaceae</taxon>
        <taxon>Rhizopus</taxon>
    </lineage>
</organism>
<dbReference type="Proteomes" id="UP000009138">
    <property type="component" value="Unassembled WGS sequence"/>
</dbReference>
<name>I1C663_RHIO9</name>
<sequence length="116" mass="13604">MVQVRRLYKEHIKERHHYHPQPLFSGSLCHPSDNRRAIIVYVDAAIKGTRRKHMSIPHLINEEYQIIFHSFNTETLNKKKKTRSLGRNGHPSESCSIQNCLDEENNILGRTSQFPE</sequence>
<evidence type="ECO:0000313" key="2">
    <source>
        <dbReference type="Proteomes" id="UP000009138"/>
    </source>
</evidence>
<keyword evidence="2" id="KW-1185">Reference proteome</keyword>